<evidence type="ECO:0000313" key="2">
    <source>
        <dbReference type="Proteomes" id="UP000305887"/>
    </source>
</evidence>
<evidence type="ECO:0000313" key="1">
    <source>
        <dbReference type="EMBL" id="TNC52355.1"/>
    </source>
</evidence>
<gene>
    <name evidence="1" type="ORF">FHG66_02095</name>
</gene>
<dbReference type="AlphaFoldDB" id="A0A5C4N7Z4"/>
<comment type="caution">
    <text evidence="1">The sequence shown here is derived from an EMBL/GenBank/DDBJ whole genome shotgun (WGS) entry which is preliminary data.</text>
</comment>
<accession>A0A5C4N7Z4</accession>
<dbReference type="RefSeq" id="WP_139075039.1">
    <property type="nucleotide sequence ID" value="NZ_VDFU01000002.1"/>
</dbReference>
<dbReference type="EMBL" id="VDFU01000002">
    <property type="protein sequence ID" value="TNC52355.1"/>
    <property type="molecule type" value="Genomic_DNA"/>
</dbReference>
<reference evidence="1 2" key="1">
    <citation type="submission" date="2019-06" db="EMBL/GenBank/DDBJ databases">
        <title>YIM 131921 draft genome.</title>
        <authorList>
            <person name="Jiang L."/>
        </authorList>
    </citation>
    <scope>NUCLEOTIDE SEQUENCE [LARGE SCALE GENOMIC DNA]</scope>
    <source>
        <strain evidence="1 2">YIM 131921</strain>
    </source>
</reference>
<dbReference type="Proteomes" id="UP000305887">
    <property type="component" value="Unassembled WGS sequence"/>
</dbReference>
<name>A0A5C4N7Z4_9RHOB</name>
<protein>
    <submittedName>
        <fullName evidence="1">Uncharacterized protein</fullName>
    </submittedName>
</protein>
<keyword evidence="2" id="KW-1185">Reference proteome</keyword>
<proteinExistence type="predicted"/>
<sequence>MRDSESRLRQVLDASGAGTWAWDALAGTETFDAIFRQQFPDPTEARAESAGIGPNEFYVCRTGQSLAPVTT</sequence>
<organism evidence="1 2">
    <name type="scientific">Rubellimicrobium rubrum</name>
    <dbReference type="NCBI Taxonomy" id="2585369"/>
    <lineage>
        <taxon>Bacteria</taxon>
        <taxon>Pseudomonadati</taxon>
        <taxon>Pseudomonadota</taxon>
        <taxon>Alphaproteobacteria</taxon>
        <taxon>Rhodobacterales</taxon>
        <taxon>Roseobacteraceae</taxon>
        <taxon>Rubellimicrobium</taxon>
    </lineage>
</organism>